<gene>
    <name evidence="1" type="ORF">Ddye_025241</name>
</gene>
<sequence length="150" mass="17037">MEYWEEMRERQRVVVIEDANRRKEGISSAIRWALNGLSLQPGDQLILLGVLHHLNTPMGYKSRVGSSTIIGGNQRIIEIEAATRKKEYENNLDIIQITNLFQTQGVEFRMEVAIGPSPKEVALISAQNHKATWVILDRRGEPDLLRFGAD</sequence>
<dbReference type="InterPro" id="IPR014729">
    <property type="entry name" value="Rossmann-like_a/b/a_fold"/>
</dbReference>
<keyword evidence="2" id="KW-1185">Reference proteome</keyword>
<accession>A0AAD9TXA0</accession>
<dbReference type="Proteomes" id="UP001280121">
    <property type="component" value="Unassembled WGS sequence"/>
</dbReference>
<dbReference type="Gene3D" id="3.40.50.620">
    <property type="entry name" value="HUPs"/>
    <property type="match status" value="1"/>
</dbReference>
<dbReference type="EMBL" id="JANJYI010000007">
    <property type="protein sequence ID" value="KAK2643478.1"/>
    <property type="molecule type" value="Genomic_DNA"/>
</dbReference>
<reference evidence="1" key="1">
    <citation type="journal article" date="2023" name="Plant J.">
        <title>Genome sequences and population genomics provide insights into the demographic history, inbreeding, and mutation load of two 'living fossil' tree species of Dipteronia.</title>
        <authorList>
            <person name="Feng Y."/>
            <person name="Comes H.P."/>
            <person name="Chen J."/>
            <person name="Zhu S."/>
            <person name="Lu R."/>
            <person name="Zhang X."/>
            <person name="Li P."/>
            <person name="Qiu J."/>
            <person name="Olsen K.M."/>
            <person name="Qiu Y."/>
        </authorList>
    </citation>
    <scope>NUCLEOTIDE SEQUENCE</scope>
    <source>
        <strain evidence="1">KIB01</strain>
    </source>
</reference>
<organism evidence="1 2">
    <name type="scientific">Dipteronia dyeriana</name>
    <dbReference type="NCBI Taxonomy" id="168575"/>
    <lineage>
        <taxon>Eukaryota</taxon>
        <taxon>Viridiplantae</taxon>
        <taxon>Streptophyta</taxon>
        <taxon>Embryophyta</taxon>
        <taxon>Tracheophyta</taxon>
        <taxon>Spermatophyta</taxon>
        <taxon>Magnoliopsida</taxon>
        <taxon>eudicotyledons</taxon>
        <taxon>Gunneridae</taxon>
        <taxon>Pentapetalae</taxon>
        <taxon>rosids</taxon>
        <taxon>malvids</taxon>
        <taxon>Sapindales</taxon>
        <taxon>Sapindaceae</taxon>
        <taxon>Hippocastanoideae</taxon>
        <taxon>Acereae</taxon>
        <taxon>Dipteronia</taxon>
    </lineage>
</organism>
<name>A0AAD9TXA0_9ROSI</name>
<comment type="caution">
    <text evidence="1">The sequence shown here is derived from an EMBL/GenBank/DDBJ whole genome shotgun (WGS) entry which is preliminary data.</text>
</comment>
<dbReference type="AlphaFoldDB" id="A0AAD9TXA0"/>
<evidence type="ECO:0000313" key="2">
    <source>
        <dbReference type="Proteomes" id="UP001280121"/>
    </source>
</evidence>
<evidence type="ECO:0000313" key="1">
    <source>
        <dbReference type="EMBL" id="KAK2643478.1"/>
    </source>
</evidence>
<protein>
    <submittedName>
        <fullName evidence="1">Uncharacterized protein</fullName>
    </submittedName>
</protein>
<proteinExistence type="predicted"/>